<proteinExistence type="predicted"/>
<name>A0A1H8Z1L8_9ACTN</name>
<evidence type="ECO:0000313" key="3">
    <source>
        <dbReference type="Proteomes" id="UP000199055"/>
    </source>
</evidence>
<sequence>MTTYGTPLDAPVRPPRHSPLPIPPPVLERLRAEDDAGRPALPFADGEGGAPLRCCLRLSRPGERIALVTYAPLRRWAARTGADPGAYDEQGPVFVHAAECGGPGLREALGYPFARPGVRRVLRRYDARGRIAGGLLVELPGDPGTDATAVLDAALDEAFADPETALVHVRAVEYGCFQFEVRGPVEAVDRESSTSG</sequence>
<accession>A0A1H8Z1L8</accession>
<dbReference type="Pfam" id="PF06718">
    <property type="entry name" value="DUF1203"/>
    <property type="match status" value="1"/>
</dbReference>
<dbReference type="RefSeq" id="WP_093654416.1">
    <property type="nucleotide sequence ID" value="NZ_FOET01000001.1"/>
</dbReference>
<feature type="region of interest" description="Disordered" evidence="1">
    <location>
        <begin position="1"/>
        <end position="24"/>
    </location>
</feature>
<dbReference type="PIRSF" id="PIRSF034110">
    <property type="entry name" value="DUF1203"/>
    <property type="match status" value="1"/>
</dbReference>
<reference evidence="2 3" key="1">
    <citation type="submission" date="2016-10" db="EMBL/GenBank/DDBJ databases">
        <authorList>
            <person name="de Groot N.N."/>
        </authorList>
    </citation>
    <scope>NUCLEOTIDE SEQUENCE [LARGE SCALE GENOMIC DNA]</scope>
    <source>
        <strain evidence="2 3">CGMCC 4.3519</strain>
    </source>
</reference>
<dbReference type="Proteomes" id="UP000199055">
    <property type="component" value="Unassembled WGS sequence"/>
</dbReference>
<gene>
    <name evidence="2" type="ORF">SAMN05216481_101241</name>
</gene>
<protein>
    <recommendedName>
        <fullName evidence="4">DUF1203 domain-containing protein</fullName>
    </recommendedName>
</protein>
<dbReference type="EMBL" id="FOET01000001">
    <property type="protein sequence ID" value="SEP58222.1"/>
    <property type="molecule type" value="Genomic_DNA"/>
</dbReference>
<evidence type="ECO:0000256" key="1">
    <source>
        <dbReference type="SAM" id="MobiDB-lite"/>
    </source>
</evidence>
<keyword evidence="3" id="KW-1185">Reference proteome</keyword>
<dbReference type="AlphaFoldDB" id="A0A1H8Z1L8"/>
<organism evidence="2 3">
    <name type="scientific">Streptomyces radiopugnans</name>
    <dbReference type="NCBI Taxonomy" id="403935"/>
    <lineage>
        <taxon>Bacteria</taxon>
        <taxon>Bacillati</taxon>
        <taxon>Actinomycetota</taxon>
        <taxon>Actinomycetes</taxon>
        <taxon>Kitasatosporales</taxon>
        <taxon>Streptomycetaceae</taxon>
        <taxon>Streptomyces</taxon>
    </lineage>
</organism>
<dbReference type="InterPro" id="IPR009593">
    <property type="entry name" value="DUF1203"/>
</dbReference>
<dbReference type="STRING" id="403935.SAMN05216481_101241"/>
<evidence type="ECO:0000313" key="2">
    <source>
        <dbReference type="EMBL" id="SEP58222.1"/>
    </source>
</evidence>
<evidence type="ECO:0008006" key="4">
    <source>
        <dbReference type="Google" id="ProtNLM"/>
    </source>
</evidence>